<keyword evidence="4" id="KW-1133">Transmembrane helix</keyword>
<sequence>MLFKITEPEVKPISPPSELTLPCRDARGSPLRLGLGDEIWQGHILVTGGTGNGKTTVIRQLLARCRDIWPEASFIVLDVKGDYIPYRRPGDKVFSFYGSGEDAFRWNILEEARASPHPEDELDEMASVLFSSRVNTAGQNRFFVDAARQVFYGYLLVALRQCRPGRPAPTHAEMAKWLKKCTLEQMQDRLNFEKDELGGVTSLLKGREAASILSEVHLFAHDFFRGAGDGCDSVAEFLTHPGRALYLQYDAARAESGKLGCSILLNRAIAQLLSKDWCRRRVFFILDEAASLPADYGLERLLALGRAQGARVLCAFQNQDQVEAMFAGRPSMQSDANNVLSQFSSVMAFHPNSSRDVEFSRDRLGKTDMIVTTFGLSRYEPPHAAAVQDCPVTARQLMALKAGEAYVRLRDYAPAKVYFEKEQCDGK</sequence>
<gene>
    <name evidence="7" type="ORF">C4N27_06250</name>
</gene>
<organism evidence="7 8">
    <name type="scientific">Faecalibacterium prausnitzii</name>
    <dbReference type="NCBI Taxonomy" id="853"/>
    <lineage>
        <taxon>Bacteria</taxon>
        <taxon>Bacillati</taxon>
        <taxon>Bacillota</taxon>
        <taxon>Clostridia</taxon>
        <taxon>Eubacteriales</taxon>
        <taxon>Oscillospiraceae</taxon>
        <taxon>Faecalibacterium</taxon>
    </lineage>
</organism>
<name>A0AAX1QIT1_9FIRM</name>
<dbReference type="RefSeq" id="WP_158395013.1">
    <property type="nucleotide sequence ID" value="NZ_CP026548.1"/>
</dbReference>
<dbReference type="Pfam" id="PF10412">
    <property type="entry name" value="TrwB_AAD_bind"/>
    <property type="match status" value="1"/>
</dbReference>
<dbReference type="EMBL" id="PRLA01000003">
    <property type="protein sequence ID" value="RAW50992.1"/>
    <property type="molecule type" value="Genomic_DNA"/>
</dbReference>
<dbReference type="InterPro" id="IPR051539">
    <property type="entry name" value="T4SS-coupling_protein"/>
</dbReference>
<dbReference type="PANTHER" id="PTHR37937">
    <property type="entry name" value="CONJUGATIVE TRANSFER: DNA TRANSPORT"/>
    <property type="match status" value="1"/>
</dbReference>
<dbReference type="CDD" id="cd01127">
    <property type="entry name" value="TrwB_TraG_TraD_VirD4"/>
    <property type="match status" value="1"/>
</dbReference>
<keyword evidence="5" id="KW-0472">Membrane</keyword>
<dbReference type="AlphaFoldDB" id="A0AAX1QIT1"/>
<dbReference type="InterPro" id="IPR027417">
    <property type="entry name" value="P-loop_NTPase"/>
</dbReference>
<proteinExistence type="predicted"/>
<dbReference type="PANTHER" id="PTHR37937:SF1">
    <property type="entry name" value="CONJUGATIVE TRANSFER: DNA TRANSPORT"/>
    <property type="match status" value="1"/>
</dbReference>
<evidence type="ECO:0000256" key="1">
    <source>
        <dbReference type="ARBA" id="ARBA00004651"/>
    </source>
</evidence>
<evidence type="ECO:0000256" key="2">
    <source>
        <dbReference type="ARBA" id="ARBA00022475"/>
    </source>
</evidence>
<dbReference type="GO" id="GO:0005886">
    <property type="term" value="C:plasma membrane"/>
    <property type="evidence" value="ECO:0007669"/>
    <property type="project" value="UniProtKB-SubCell"/>
</dbReference>
<dbReference type="InterPro" id="IPR019476">
    <property type="entry name" value="T4SS_TraD_DNA-bd"/>
</dbReference>
<comment type="caution">
    <text evidence="7">The sequence shown here is derived from an EMBL/GenBank/DDBJ whole genome shotgun (WGS) entry which is preliminary data.</text>
</comment>
<dbReference type="Proteomes" id="UP000250997">
    <property type="component" value="Unassembled WGS sequence"/>
</dbReference>
<evidence type="ECO:0000313" key="7">
    <source>
        <dbReference type="EMBL" id="RAW50992.1"/>
    </source>
</evidence>
<accession>A0AAX1QIT1</accession>
<evidence type="ECO:0000259" key="6">
    <source>
        <dbReference type="Pfam" id="PF10412"/>
    </source>
</evidence>
<protein>
    <recommendedName>
        <fullName evidence="6">Type IV secretion system coupling protein TraD DNA-binding domain-containing protein</fullName>
    </recommendedName>
</protein>
<feature type="domain" description="Type IV secretion system coupling protein TraD DNA-binding" evidence="6">
    <location>
        <begin position="41"/>
        <end position="415"/>
    </location>
</feature>
<keyword evidence="3" id="KW-0812">Transmembrane</keyword>
<reference evidence="7 8" key="1">
    <citation type="submission" date="2018-02" db="EMBL/GenBank/DDBJ databases">
        <title>Complete genome sequencing of Faecalibacterium prausnitzii strains isolated from the human gut.</title>
        <authorList>
            <person name="Fitzgerald B.C."/>
            <person name="Shkoporov A.N."/>
            <person name="Ross P.R."/>
            <person name="Hill C."/>
        </authorList>
    </citation>
    <scope>NUCLEOTIDE SEQUENCE [LARGE SCALE GENOMIC DNA]</scope>
    <source>
        <strain evidence="7 8">APC942/18-1</strain>
    </source>
</reference>
<evidence type="ECO:0000256" key="3">
    <source>
        <dbReference type="ARBA" id="ARBA00022692"/>
    </source>
</evidence>
<dbReference type="Gene3D" id="3.40.50.300">
    <property type="entry name" value="P-loop containing nucleotide triphosphate hydrolases"/>
    <property type="match status" value="2"/>
</dbReference>
<keyword evidence="2" id="KW-1003">Cell membrane</keyword>
<dbReference type="SUPFAM" id="SSF52540">
    <property type="entry name" value="P-loop containing nucleoside triphosphate hydrolases"/>
    <property type="match status" value="1"/>
</dbReference>
<evidence type="ECO:0000256" key="5">
    <source>
        <dbReference type="ARBA" id="ARBA00023136"/>
    </source>
</evidence>
<evidence type="ECO:0000313" key="8">
    <source>
        <dbReference type="Proteomes" id="UP000250997"/>
    </source>
</evidence>
<comment type="subcellular location">
    <subcellularLocation>
        <location evidence="1">Cell membrane</location>
        <topology evidence="1">Multi-pass membrane protein</topology>
    </subcellularLocation>
</comment>
<evidence type="ECO:0000256" key="4">
    <source>
        <dbReference type="ARBA" id="ARBA00022989"/>
    </source>
</evidence>